<proteinExistence type="predicted"/>
<organism evidence="1 2">
    <name type="scientific">Cimex lectularius</name>
    <name type="common">Bed bug</name>
    <name type="synonym">Acanthia lectularia</name>
    <dbReference type="NCBI Taxonomy" id="79782"/>
    <lineage>
        <taxon>Eukaryota</taxon>
        <taxon>Metazoa</taxon>
        <taxon>Ecdysozoa</taxon>
        <taxon>Arthropoda</taxon>
        <taxon>Hexapoda</taxon>
        <taxon>Insecta</taxon>
        <taxon>Pterygota</taxon>
        <taxon>Neoptera</taxon>
        <taxon>Paraneoptera</taxon>
        <taxon>Hemiptera</taxon>
        <taxon>Heteroptera</taxon>
        <taxon>Panheteroptera</taxon>
        <taxon>Cimicomorpha</taxon>
        <taxon>Cimicidae</taxon>
        <taxon>Cimex</taxon>
    </lineage>
</organism>
<name>A0A8I6SI74_CIMLE</name>
<evidence type="ECO:0000313" key="2">
    <source>
        <dbReference type="Proteomes" id="UP000494040"/>
    </source>
</evidence>
<sequence>MIVAVLLILDKATKNAQEGRGKSTCWGKDGSLLTLQTSVPVSRGTSLLVKWDNQLESETRGKSKATYAVCDVDHPANSKGYNVSCFHENNKFKTKLLLECHLEIRLYETLL</sequence>
<reference evidence="1" key="1">
    <citation type="submission" date="2022-01" db="UniProtKB">
        <authorList>
            <consortium name="EnsemblMetazoa"/>
        </authorList>
    </citation>
    <scope>IDENTIFICATION</scope>
</reference>
<accession>A0A8I6SI74</accession>
<dbReference type="Proteomes" id="UP000494040">
    <property type="component" value="Unassembled WGS sequence"/>
</dbReference>
<dbReference type="AlphaFoldDB" id="A0A8I6SI74"/>
<dbReference type="GeneID" id="112126612"/>
<evidence type="ECO:0000313" key="1">
    <source>
        <dbReference type="EnsemblMetazoa" id="XP_024081739.1"/>
    </source>
</evidence>
<dbReference type="KEGG" id="clec:112126612"/>
<protein>
    <submittedName>
        <fullName evidence="1">Uncharacterized protein</fullName>
    </submittedName>
</protein>
<dbReference type="EnsemblMetazoa" id="XM_024225971.1">
    <property type="protein sequence ID" value="XP_024081739.1"/>
    <property type="gene ID" value="LOC112126612"/>
</dbReference>
<dbReference type="RefSeq" id="XP_024081739.1">
    <property type="nucleotide sequence ID" value="XM_024225971.1"/>
</dbReference>
<keyword evidence="2" id="KW-1185">Reference proteome</keyword>